<organism evidence="10 11">
    <name type="scientific">Martelella radicis</name>
    <dbReference type="NCBI Taxonomy" id="1397476"/>
    <lineage>
        <taxon>Bacteria</taxon>
        <taxon>Pseudomonadati</taxon>
        <taxon>Pseudomonadota</taxon>
        <taxon>Alphaproteobacteria</taxon>
        <taxon>Hyphomicrobiales</taxon>
        <taxon>Aurantimonadaceae</taxon>
        <taxon>Martelella</taxon>
    </lineage>
</organism>
<evidence type="ECO:0000256" key="2">
    <source>
        <dbReference type="ARBA" id="ARBA00010279"/>
    </source>
</evidence>
<dbReference type="GO" id="GO:0004222">
    <property type="term" value="F:metalloendopeptidase activity"/>
    <property type="evidence" value="ECO:0007669"/>
    <property type="project" value="InterPro"/>
</dbReference>
<sequence>MQKYYVQPKSPRGLPMLRFFVALAFFVFPAISMASPHLKCEFLPVKTVFRAGEPVIFRFSLRNPEADKGIYILDWNLPLEDRPTDNNLDVFRNGIPVEFKGKHINRGNPSADQYVFFAPGESKFATIDLGKIFDLSEYGDYLVVPHFIAQDFIEEGDGKPPHTKDAFEYLRLECDQTGFKVVGDPAPSRDIKSPSELPLSGRPPSSLAAGPFLVGCNTVPQVGAIRSAYTAATANAAIAYDWTDKLLAGSLSNTWFGKFSSQTAKDSVAAVIEHVAAHFKSQTTTINCSPPPNDCEEDTLAYVQDGQNDTIWLCPAFFEADASDQIDTIYHEVTHFFGTEDDAYGESNCRKLAERNPTQAQNNADSFSYFAGQAAGWIPDNWYPEGWWKGTAPACSGDCDPHGGPFPTIAYCVSAHGSCAYTSAMKPPGSGHYCSSGRKAFCMPQPYVTGGPTLSGNPSGGPPPPGLQDIIDKGQWYGTAPACAADCPSGQFALCRTSAYDRFSTCAYNEQLPLAWFPSFDHDCDAGGRKAFCVPVTALYPDQKLPSTPTIP</sequence>
<protein>
    <recommendedName>
        <fullName evidence="9">Lysine-specific metallo-endopeptidase domain-containing protein</fullName>
    </recommendedName>
</protein>
<dbReference type="InterPro" id="IPR024079">
    <property type="entry name" value="MetalloPept_cat_dom_sf"/>
</dbReference>
<dbReference type="Pfam" id="PF14521">
    <property type="entry name" value="Aspzincin_M35"/>
    <property type="match status" value="1"/>
</dbReference>
<evidence type="ECO:0000256" key="7">
    <source>
        <dbReference type="ARBA" id="ARBA00023049"/>
    </source>
</evidence>
<evidence type="ECO:0000256" key="8">
    <source>
        <dbReference type="SAM" id="MobiDB-lite"/>
    </source>
</evidence>
<keyword evidence="7" id="KW-0482">Metalloprotease</keyword>
<evidence type="ECO:0000256" key="5">
    <source>
        <dbReference type="ARBA" id="ARBA00022801"/>
    </source>
</evidence>
<comment type="similarity">
    <text evidence="2">Belongs to the peptidase M35 family.</text>
</comment>
<dbReference type="InterPro" id="IPR029463">
    <property type="entry name" value="Lys_MEP"/>
</dbReference>
<evidence type="ECO:0000313" key="10">
    <source>
        <dbReference type="EMBL" id="MBB4121996.1"/>
    </source>
</evidence>
<proteinExistence type="inferred from homology"/>
<dbReference type="Gene3D" id="3.40.390.10">
    <property type="entry name" value="Collagenase (Catalytic Domain)"/>
    <property type="match status" value="1"/>
</dbReference>
<dbReference type="Proteomes" id="UP000530571">
    <property type="component" value="Unassembled WGS sequence"/>
</dbReference>
<keyword evidence="5" id="KW-0378">Hydrolase</keyword>
<name>A0A7W6KIP1_9HYPH</name>
<reference evidence="10 11" key="1">
    <citation type="submission" date="2020-08" db="EMBL/GenBank/DDBJ databases">
        <title>Genomic Encyclopedia of Type Strains, Phase IV (KMG-IV): sequencing the most valuable type-strain genomes for metagenomic binning, comparative biology and taxonomic classification.</title>
        <authorList>
            <person name="Goeker M."/>
        </authorList>
    </citation>
    <scope>NUCLEOTIDE SEQUENCE [LARGE SCALE GENOMIC DNA]</scope>
    <source>
        <strain evidence="10 11">DSM 28101</strain>
    </source>
</reference>
<dbReference type="EMBL" id="JACIDZ010000005">
    <property type="protein sequence ID" value="MBB4121996.1"/>
    <property type="molecule type" value="Genomic_DNA"/>
</dbReference>
<comment type="caution">
    <text evidence="10">The sequence shown here is derived from an EMBL/GenBank/DDBJ whole genome shotgun (WGS) entry which is preliminary data.</text>
</comment>
<evidence type="ECO:0000259" key="9">
    <source>
        <dbReference type="SMART" id="SM01351"/>
    </source>
</evidence>
<dbReference type="AlphaFoldDB" id="A0A7W6KIP1"/>
<dbReference type="SMART" id="SM01351">
    <property type="entry name" value="Aspzincin_M35"/>
    <property type="match status" value="1"/>
</dbReference>
<keyword evidence="3" id="KW-0645">Protease</keyword>
<evidence type="ECO:0000313" key="11">
    <source>
        <dbReference type="Proteomes" id="UP000530571"/>
    </source>
</evidence>
<keyword evidence="11" id="KW-1185">Reference proteome</keyword>
<accession>A0A7W6KIP1</accession>
<feature type="region of interest" description="Disordered" evidence="8">
    <location>
        <begin position="183"/>
        <end position="203"/>
    </location>
</feature>
<dbReference type="GO" id="GO:0046872">
    <property type="term" value="F:metal ion binding"/>
    <property type="evidence" value="ECO:0007669"/>
    <property type="project" value="UniProtKB-KW"/>
</dbReference>
<dbReference type="InterPro" id="IPR050414">
    <property type="entry name" value="Fungal_M35_metalloproteases"/>
</dbReference>
<keyword evidence="4" id="KW-0479">Metal-binding</keyword>
<evidence type="ECO:0000256" key="6">
    <source>
        <dbReference type="ARBA" id="ARBA00022833"/>
    </source>
</evidence>
<keyword evidence="6" id="KW-0862">Zinc</keyword>
<evidence type="ECO:0000256" key="3">
    <source>
        <dbReference type="ARBA" id="ARBA00022670"/>
    </source>
</evidence>
<dbReference type="GO" id="GO:0006508">
    <property type="term" value="P:proteolysis"/>
    <property type="evidence" value="ECO:0007669"/>
    <property type="project" value="UniProtKB-KW"/>
</dbReference>
<feature type="domain" description="Lysine-specific metallo-endopeptidase" evidence="9">
    <location>
        <begin position="244"/>
        <end position="372"/>
    </location>
</feature>
<dbReference type="PANTHER" id="PTHR37016">
    <property type="match status" value="1"/>
</dbReference>
<gene>
    <name evidence="10" type="ORF">GGR30_001922</name>
</gene>
<dbReference type="SUPFAM" id="SSF55486">
    <property type="entry name" value="Metalloproteases ('zincins'), catalytic domain"/>
    <property type="match status" value="1"/>
</dbReference>
<comment type="cofactor">
    <cofactor evidence="1">
        <name>Zn(2+)</name>
        <dbReference type="ChEBI" id="CHEBI:29105"/>
    </cofactor>
</comment>
<dbReference type="PANTHER" id="PTHR37016:SF3">
    <property type="entry name" value="NEUTRAL PROTEASE 2-RELATED"/>
    <property type="match status" value="1"/>
</dbReference>
<evidence type="ECO:0000256" key="4">
    <source>
        <dbReference type="ARBA" id="ARBA00022723"/>
    </source>
</evidence>
<evidence type="ECO:0000256" key="1">
    <source>
        <dbReference type="ARBA" id="ARBA00001947"/>
    </source>
</evidence>
<dbReference type="Gene3D" id="2.60.40.2970">
    <property type="match status" value="1"/>
</dbReference>
<dbReference type="RefSeq" id="WP_183485434.1">
    <property type="nucleotide sequence ID" value="NZ_JACIDZ010000005.1"/>
</dbReference>